<reference evidence="8 9" key="1">
    <citation type="submission" date="2024-09" db="EMBL/GenBank/DDBJ databases">
        <title>The Natural Products Discovery Center: Release of the First 8490 Sequenced Strains for Exploring Actinobacteria Biosynthetic Diversity.</title>
        <authorList>
            <person name="Kalkreuter E."/>
            <person name="Kautsar S.A."/>
            <person name="Yang D."/>
            <person name="Bader C.D."/>
            <person name="Teijaro C.N."/>
            <person name="Fluegel L."/>
            <person name="Davis C.M."/>
            <person name="Simpson J.R."/>
            <person name="Lauterbach L."/>
            <person name="Steele A.D."/>
            <person name="Gui C."/>
            <person name="Meng S."/>
            <person name="Li G."/>
            <person name="Viehrig K."/>
            <person name="Ye F."/>
            <person name="Su P."/>
            <person name="Kiefer A.F."/>
            <person name="Nichols A."/>
            <person name="Cepeda A.J."/>
            <person name="Yan W."/>
            <person name="Fan B."/>
            <person name="Jiang Y."/>
            <person name="Adhikari A."/>
            <person name="Zheng C.-J."/>
            <person name="Schuster L."/>
            <person name="Cowan T.M."/>
            <person name="Smanski M.J."/>
            <person name="Chevrette M.G."/>
            <person name="De Carvalho L.P.S."/>
            <person name="Shen B."/>
        </authorList>
    </citation>
    <scope>NUCLEOTIDE SEQUENCE [LARGE SCALE GENOMIC DNA]</scope>
    <source>
        <strain evidence="8 9">NPDC058348</strain>
    </source>
</reference>
<evidence type="ECO:0000256" key="1">
    <source>
        <dbReference type="ARBA" id="ARBA00004651"/>
    </source>
</evidence>
<name>A0ABW6FL96_9ACTN</name>
<feature type="transmembrane region" description="Helical" evidence="6">
    <location>
        <begin position="190"/>
        <end position="208"/>
    </location>
</feature>
<protein>
    <submittedName>
        <fullName evidence="8">MASE1 domain-containing protein</fullName>
    </submittedName>
</protein>
<dbReference type="RefSeq" id="WP_386712360.1">
    <property type="nucleotide sequence ID" value="NZ_JBHXIJ010000059.1"/>
</dbReference>
<organism evidence="8 9">
    <name type="scientific">Streptomyces albidochromogenes</name>
    <dbReference type="NCBI Taxonomy" id="329524"/>
    <lineage>
        <taxon>Bacteria</taxon>
        <taxon>Bacillati</taxon>
        <taxon>Actinomycetota</taxon>
        <taxon>Actinomycetes</taxon>
        <taxon>Kitasatosporales</taxon>
        <taxon>Streptomycetaceae</taxon>
        <taxon>Streptomyces</taxon>
    </lineage>
</organism>
<gene>
    <name evidence="8" type="ORF">ACFWJN_11350</name>
</gene>
<keyword evidence="3 6" id="KW-0812">Transmembrane</keyword>
<keyword evidence="9" id="KW-1185">Reference proteome</keyword>
<sequence>MMRTEEIRRVSGVVLRILGVAAAYFAAGQIGLLEQVTVEGSVVTPLWPPTGIALSCLLHMGLRIWPGIALGTLLVVLSLTSFRPAEIAIMAGNTLAPVCAYLMLRRVGYHAELNRLRDGVALVFLGALGGMLISATVGCGTLALTRNLPLGDFWPVWAAWWAGDAMGVLVVTPLLVVLRRIRLPRDTSRWAEAAALAVTAAVVVPLATRSEMSLLFLAFPLLIWAALRFRLAGSAPCAMFVSVLAISAAIDRVGPFADHSLFEVMLTLQALNGSAALTGLLLAAIITEQQNVRTKIELACHELAEVVERLAPGEAAHRLGPGLGERGRAAD</sequence>
<feature type="transmembrane region" description="Helical" evidence="6">
    <location>
        <begin position="238"/>
        <end position="254"/>
    </location>
</feature>
<feature type="transmembrane region" description="Helical" evidence="6">
    <location>
        <begin position="12"/>
        <end position="32"/>
    </location>
</feature>
<feature type="transmembrane region" description="Helical" evidence="6">
    <location>
        <begin position="214"/>
        <end position="231"/>
    </location>
</feature>
<dbReference type="EMBL" id="JBHXIJ010000059">
    <property type="protein sequence ID" value="MFD5099551.1"/>
    <property type="molecule type" value="Genomic_DNA"/>
</dbReference>
<evidence type="ECO:0000256" key="5">
    <source>
        <dbReference type="ARBA" id="ARBA00023136"/>
    </source>
</evidence>
<evidence type="ECO:0000313" key="9">
    <source>
        <dbReference type="Proteomes" id="UP001598448"/>
    </source>
</evidence>
<evidence type="ECO:0000313" key="8">
    <source>
        <dbReference type="EMBL" id="MFD5099551.1"/>
    </source>
</evidence>
<evidence type="ECO:0000256" key="4">
    <source>
        <dbReference type="ARBA" id="ARBA00022989"/>
    </source>
</evidence>
<keyword evidence="2" id="KW-1003">Cell membrane</keyword>
<dbReference type="Proteomes" id="UP001598448">
    <property type="component" value="Unassembled WGS sequence"/>
</dbReference>
<evidence type="ECO:0000256" key="3">
    <source>
        <dbReference type="ARBA" id="ARBA00022692"/>
    </source>
</evidence>
<comment type="subcellular location">
    <subcellularLocation>
        <location evidence="1">Cell membrane</location>
        <topology evidence="1">Multi-pass membrane protein</topology>
    </subcellularLocation>
</comment>
<feature type="domain" description="MASE1" evidence="7">
    <location>
        <begin position="21"/>
        <end position="290"/>
    </location>
</feature>
<keyword evidence="4 6" id="KW-1133">Transmembrane helix</keyword>
<comment type="caution">
    <text evidence="8">The sequence shown here is derived from an EMBL/GenBank/DDBJ whole genome shotgun (WGS) entry which is preliminary data.</text>
</comment>
<feature type="transmembrane region" description="Helical" evidence="6">
    <location>
        <begin position="157"/>
        <end position="178"/>
    </location>
</feature>
<dbReference type="PANTHER" id="PTHR45530">
    <property type="entry name" value="SENSORY TRANSDUCTION HISTIDINE KINASE"/>
    <property type="match status" value="1"/>
</dbReference>
<accession>A0ABW6FL96</accession>
<feature type="transmembrane region" description="Helical" evidence="6">
    <location>
        <begin position="266"/>
        <end position="286"/>
    </location>
</feature>
<feature type="transmembrane region" description="Helical" evidence="6">
    <location>
        <begin position="52"/>
        <end position="77"/>
    </location>
</feature>
<dbReference type="InterPro" id="IPR007895">
    <property type="entry name" value="MASE1"/>
</dbReference>
<evidence type="ECO:0000256" key="6">
    <source>
        <dbReference type="SAM" id="Phobius"/>
    </source>
</evidence>
<proteinExistence type="predicted"/>
<evidence type="ECO:0000256" key="2">
    <source>
        <dbReference type="ARBA" id="ARBA00022475"/>
    </source>
</evidence>
<keyword evidence="5 6" id="KW-0472">Membrane</keyword>
<dbReference type="Pfam" id="PF05231">
    <property type="entry name" value="MASE1"/>
    <property type="match status" value="1"/>
</dbReference>
<evidence type="ECO:0000259" key="7">
    <source>
        <dbReference type="Pfam" id="PF05231"/>
    </source>
</evidence>
<dbReference type="PANTHER" id="PTHR45530:SF3">
    <property type="entry name" value="TWO-COMPONENT SYSTEM NARL FAMILY SENSOR HISTIDINE KINASE BARA"/>
    <property type="match status" value="1"/>
</dbReference>
<feature type="transmembrane region" description="Helical" evidence="6">
    <location>
        <begin position="120"/>
        <end position="145"/>
    </location>
</feature>